<dbReference type="CDD" id="cd01433">
    <property type="entry name" value="Ribosomal_L16_L10e"/>
    <property type="match status" value="1"/>
</dbReference>
<dbReference type="GO" id="GO:0019843">
    <property type="term" value="F:rRNA binding"/>
    <property type="evidence" value="ECO:0007669"/>
    <property type="project" value="InterPro"/>
</dbReference>
<sequence length="239" mass="27149">MSIYIDTWIYHVCFVLVSALSVADVHLFGSHLPLLLNLTSWLFFVPCCPRPHPRHTLLRRRVGGFAVGEAGDDMSLFQRGAILRAYHYVHPKTGRPIRQFRRYGDPRFINNEAALIKGQWGLITADFGMVTQSQLENARLAMLRRLPRGGFTLTMHTNYEEFPVVKKSPESRMGAGKANIHHFAFKFTTGIPLFEISAVSSRRLNQAEAEGIFLAGRPFIPLQTVVVPQGRVDEYHVFR</sequence>
<keyword evidence="2 5" id="KW-0689">Ribosomal protein</keyword>
<protein>
    <submittedName>
        <fullName evidence="5">50S ribosomal protein L16</fullName>
    </submittedName>
</protein>
<dbReference type="Gene3D" id="3.90.1170.10">
    <property type="entry name" value="Ribosomal protein L10e/L16"/>
    <property type="match status" value="1"/>
</dbReference>
<accession>A0A061JER5</accession>
<proteinExistence type="inferred from homology"/>
<dbReference type="SUPFAM" id="SSF54686">
    <property type="entry name" value="Ribosomal protein L16p/L10e"/>
    <property type="match status" value="1"/>
</dbReference>
<comment type="similarity">
    <text evidence="1">Belongs to the universal ribosomal protein uL16 family.</text>
</comment>
<evidence type="ECO:0000313" key="5">
    <source>
        <dbReference type="EMBL" id="ESL12082.1"/>
    </source>
</evidence>
<dbReference type="GO" id="GO:0005762">
    <property type="term" value="C:mitochondrial large ribosomal subunit"/>
    <property type="evidence" value="ECO:0007669"/>
    <property type="project" value="TreeGrafter"/>
</dbReference>
<evidence type="ECO:0000256" key="1">
    <source>
        <dbReference type="ARBA" id="ARBA00008931"/>
    </source>
</evidence>
<dbReference type="GO" id="GO:0032543">
    <property type="term" value="P:mitochondrial translation"/>
    <property type="evidence" value="ECO:0007669"/>
    <property type="project" value="TreeGrafter"/>
</dbReference>
<keyword evidence="3" id="KW-0687">Ribonucleoprotein</keyword>
<dbReference type="Pfam" id="PF00252">
    <property type="entry name" value="Ribosomal_L16"/>
    <property type="match status" value="1"/>
</dbReference>
<dbReference type="EMBL" id="AUPL01000156">
    <property type="protein sequence ID" value="ESL12082.1"/>
    <property type="molecule type" value="Genomic_DNA"/>
</dbReference>
<dbReference type="Proteomes" id="UP000031737">
    <property type="component" value="Unassembled WGS sequence"/>
</dbReference>
<evidence type="ECO:0000256" key="4">
    <source>
        <dbReference type="SAM" id="Phobius"/>
    </source>
</evidence>
<organism evidence="5 6">
    <name type="scientific">Trypanosoma rangeli SC58</name>
    <dbReference type="NCBI Taxonomy" id="429131"/>
    <lineage>
        <taxon>Eukaryota</taxon>
        <taxon>Discoba</taxon>
        <taxon>Euglenozoa</taxon>
        <taxon>Kinetoplastea</taxon>
        <taxon>Metakinetoplastina</taxon>
        <taxon>Trypanosomatida</taxon>
        <taxon>Trypanosomatidae</taxon>
        <taxon>Trypanosoma</taxon>
        <taxon>Herpetosoma</taxon>
    </lineage>
</organism>
<dbReference type="PANTHER" id="PTHR12220:SF13">
    <property type="entry name" value="LARGE RIBOSOMAL SUBUNIT PROTEIN UL16M"/>
    <property type="match status" value="1"/>
</dbReference>
<keyword evidence="4" id="KW-0812">Transmembrane</keyword>
<reference evidence="5 6" key="1">
    <citation type="submission" date="2013-07" db="EMBL/GenBank/DDBJ databases">
        <authorList>
            <person name="Stoco P.H."/>
            <person name="Wagner G."/>
            <person name="Gerber A."/>
            <person name="Zaha A."/>
            <person name="Thompson C."/>
            <person name="Bartholomeu D.C."/>
            <person name="Luckemeyer D.D."/>
            <person name="Bahia D."/>
            <person name="Loreto E."/>
            <person name="Prestes E.B."/>
            <person name="Lima F.M."/>
            <person name="Rodrigues-Luiz G."/>
            <person name="Vallejo G.A."/>
            <person name="Filho J.F."/>
            <person name="Monteiro K.M."/>
            <person name="Tyler K.M."/>
            <person name="de Almeida L.G."/>
            <person name="Ortiz M.F."/>
            <person name="Siervo M.A."/>
            <person name="de Moraes M.H."/>
            <person name="Cunha O.L."/>
            <person name="Mendonca-Neto R."/>
            <person name="Silva R."/>
            <person name="Teixeira S.M."/>
            <person name="Murta S.M."/>
            <person name="Sincero T.C."/>
            <person name="Mendes T.A."/>
            <person name="Urmenyi T.P."/>
            <person name="Silva V.G."/>
            <person name="da Rocha W.D."/>
            <person name="Andersson B."/>
            <person name="Romanha A.J."/>
            <person name="Steindel M."/>
            <person name="de Vasconcelos A.T."/>
            <person name="Grisard E.C."/>
        </authorList>
    </citation>
    <scope>NUCLEOTIDE SEQUENCE [LARGE SCALE GENOMIC DNA]</scope>
    <source>
        <strain evidence="5 6">SC58</strain>
    </source>
</reference>
<keyword evidence="6" id="KW-1185">Reference proteome</keyword>
<name>A0A061JER5_TRYRA</name>
<evidence type="ECO:0000313" key="6">
    <source>
        <dbReference type="Proteomes" id="UP000031737"/>
    </source>
</evidence>
<keyword evidence="4" id="KW-1133">Transmembrane helix</keyword>
<dbReference type="InterPro" id="IPR036920">
    <property type="entry name" value="Ribosomal_uL16_sf"/>
</dbReference>
<dbReference type="AlphaFoldDB" id="A0A061JER5"/>
<keyword evidence="4" id="KW-0472">Membrane</keyword>
<dbReference type="VEuPathDB" id="TriTrypDB:TRSC58_00156"/>
<dbReference type="InterPro" id="IPR016180">
    <property type="entry name" value="Ribosomal_uL16_dom"/>
</dbReference>
<comment type="caution">
    <text evidence="5">The sequence shown here is derived from an EMBL/GenBank/DDBJ whole genome shotgun (WGS) entry which is preliminary data.</text>
</comment>
<gene>
    <name evidence="5" type="ORF">TRSC58_00156</name>
</gene>
<evidence type="ECO:0000256" key="3">
    <source>
        <dbReference type="ARBA" id="ARBA00023274"/>
    </source>
</evidence>
<dbReference type="PANTHER" id="PTHR12220">
    <property type="entry name" value="50S/60S RIBOSOMAL PROTEIN L16"/>
    <property type="match status" value="1"/>
</dbReference>
<dbReference type="InterPro" id="IPR000114">
    <property type="entry name" value="Ribosomal_uL16_bact-type"/>
</dbReference>
<feature type="transmembrane region" description="Helical" evidence="4">
    <location>
        <begin position="7"/>
        <end position="28"/>
    </location>
</feature>
<dbReference type="OrthoDB" id="268521at2759"/>
<dbReference type="InterPro" id="IPR047873">
    <property type="entry name" value="Ribosomal_uL16"/>
</dbReference>
<evidence type="ECO:0000256" key="2">
    <source>
        <dbReference type="ARBA" id="ARBA00022980"/>
    </source>
</evidence>
<dbReference type="GO" id="GO:0003735">
    <property type="term" value="F:structural constituent of ribosome"/>
    <property type="evidence" value="ECO:0007669"/>
    <property type="project" value="InterPro"/>
</dbReference>